<dbReference type="EMBL" id="CP000472">
    <property type="protein sequence ID" value="ACJ28841.1"/>
    <property type="molecule type" value="Genomic_DNA"/>
</dbReference>
<feature type="chain" id="PRO_5002869680" evidence="1">
    <location>
        <begin position="21"/>
        <end position="96"/>
    </location>
</feature>
<dbReference type="AlphaFoldDB" id="B8CLR7"/>
<name>B8CLR7_SHEPW</name>
<accession>B8CLR7</accession>
<dbReference type="Proteomes" id="UP000000753">
    <property type="component" value="Chromosome"/>
</dbReference>
<organism evidence="2 3">
    <name type="scientific">Shewanella piezotolerans (strain WP3 / JCM 13877)</name>
    <dbReference type="NCBI Taxonomy" id="225849"/>
    <lineage>
        <taxon>Bacteria</taxon>
        <taxon>Pseudomonadati</taxon>
        <taxon>Pseudomonadota</taxon>
        <taxon>Gammaproteobacteria</taxon>
        <taxon>Alteromonadales</taxon>
        <taxon>Shewanellaceae</taxon>
        <taxon>Shewanella</taxon>
    </lineage>
</organism>
<evidence type="ECO:0000313" key="2">
    <source>
        <dbReference type="EMBL" id="ACJ28841.1"/>
    </source>
</evidence>
<reference evidence="2 3" key="1">
    <citation type="journal article" date="2008" name="PLoS ONE">
        <title>Environmental adaptation: genomic analysis of the piezotolerant and psychrotolerant deep-sea iron reducing bacterium Shewanella piezotolerans WP3.</title>
        <authorList>
            <person name="Wang F."/>
            <person name="Wang J."/>
            <person name="Jian H."/>
            <person name="Zhang B."/>
            <person name="Li S."/>
            <person name="Wang F."/>
            <person name="Zeng X."/>
            <person name="Gao L."/>
            <person name="Bartlett D.H."/>
            <person name="Yu J."/>
            <person name="Hu S."/>
            <person name="Xiao X."/>
        </authorList>
    </citation>
    <scope>NUCLEOTIDE SEQUENCE [LARGE SCALE GENOMIC DNA]</scope>
    <source>
        <strain evidence="3">WP3 / JCM 13877</strain>
    </source>
</reference>
<dbReference type="KEGG" id="swp:swp_2086"/>
<gene>
    <name evidence="2" type="ordered locus">swp_2086</name>
</gene>
<evidence type="ECO:0000313" key="3">
    <source>
        <dbReference type="Proteomes" id="UP000000753"/>
    </source>
</evidence>
<sequence>MKILNTVFLLSLLASTAVQAHQAPIVSDGSQQLCYISSNDIGSHEWLKKASLFHSVLASASSERVDACWNLDSDAKAKEARLLVAIDATQTTLVIK</sequence>
<keyword evidence="1" id="KW-0732">Signal</keyword>
<feature type="signal peptide" evidence="1">
    <location>
        <begin position="1"/>
        <end position="20"/>
    </location>
</feature>
<dbReference type="HOGENOM" id="CLU_2358150_0_0_6"/>
<proteinExistence type="predicted"/>
<protein>
    <submittedName>
        <fullName evidence="2">Uncharacterized protein</fullName>
    </submittedName>
</protein>
<dbReference type="RefSeq" id="WP_020912203.1">
    <property type="nucleotide sequence ID" value="NC_011566.1"/>
</dbReference>
<evidence type="ECO:0000256" key="1">
    <source>
        <dbReference type="SAM" id="SignalP"/>
    </source>
</evidence>
<dbReference type="STRING" id="225849.swp_2086"/>
<keyword evidence="3" id="KW-1185">Reference proteome</keyword>